<name>A0A812RT37_9DINO</name>
<organism evidence="2 3">
    <name type="scientific">Symbiodinium necroappetens</name>
    <dbReference type="NCBI Taxonomy" id="1628268"/>
    <lineage>
        <taxon>Eukaryota</taxon>
        <taxon>Sar</taxon>
        <taxon>Alveolata</taxon>
        <taxon>Dinophyceae</taxon>
        <taxon>Suessiales</taxon>
        <taxon>Symbiodiniaceae</taxon>
        <taxon>Symbiodinium</taxon>
    </lineage>
</organism>
<accession>A0A812RT37</accession>
<gene>
    <name evidence="2" type="ORF">SNEC2469_LOCUS12519</name>
</gene>
<dbReference type="Proteomes" id="UP000601435">
    <property type="component" value="Unassembled WGS sequence"/>
</dbReference>
<feature type="region of interest" description="Disordered" evidence="1">
    <location>
        <begin position="155"/>
        <end position="189"/>
    </location>
</feature>
<dbReference type="AlphaFoldDB" id="A0A812RT37"/>
<dbReference type="OrthoDB" id="447272at2759"/>
<evidence type="ECO:0000313" key="2">
    <source>
        <dbReference type="EMBL" id="CAE7451481.1"/>
    </source>
</evidence>
<dbReference type="EMBL" id="CAJNJA010019862">
    <property type="protein sequence ID" value="CAE7451481.1"/>
    <property type="molecule type" value="Genomic_DNA"/>
</dbReference>
<keyword evidence="3" id="KW-1185">Reference proteome</keyword>
<sequence length="189" mass="20973">MAVSRVGWWMRCFGASTDKRQYAYANSPHIRKLDRGQLPRNRKADKTPTATSVRYRDEHGKKCWHGTAELKHTETYPSDFGASVAALYDELKSTACGCPALPAKLPSALEVFEEHPEILALFAGADLDAVYIYLRGCKYLCIPAVWKEHFPVKVAGSPGGSRKRARESPNSRKGRRSSPGKAPVSRKVP</sequence>
<evidence type="ECO:0000256" key="1">
    <source>
        <dbReference type="SAM" id="MobiDB-lite"/>
    </source>
</evidence>
<evidence type="ECO:0000313" key="3">
    <source>
        <dbReference type="Proteomes" id="UP000601435"/>
    </source>
</evidence>
<proteinExistence type="predicted"/>
<reference evidence="2" key="1">
    <citation type="submission" date="2021-02" db="EMBL/GenBank/DDBJ databases">
        <authorList>
            <person name="Dougan E. K."/>
            <person name="Rhodes N."/>
            <person name="Thang M."/>
            <person name="Chan C."/>
        </authorList>
    </citation>
    <scope>NUCLEOTIDE SEQUENCE</scope>
</reference>
<comment type="caution">
    <text evidence="2">The sequence shown here is derived from an EMBL/GenBank/DDBJ whole genome shotgun (WGS) entry which is preliminary data.</text>
</comment>
<protein>
    <submittedName>
        <fullName evidence="2">Uncharacterized protein</fullName>
    </submittedName>
</protein>